<dbReference type="Gene3D" id="2.60.40.10">
    <property type="entry name" value="Immunoglobulins"/>
    <property type="match status" value="1"/>
</dbReference>
<dbReference type="PANTHER" id="PTHR43547:SF2">
    <property type="entry name" value="HYBRID SIGNAL TRANSDUCTION HISTIDINE KINASE C"/>
    <property type="match status" value="1"/>
</dbReference>
<evidence type="ECO:0000256" key="9">
    <source>
        <dbReference type="ARBA" id="ARBA00023015"/>
    </source>
</evidence>
<evidence type="ECO:0000256" key="11">
    <source>
        <dbReference type="ARBA" id="ARBA00023163"/>
    </source>
</evidence>
<gene>
    <name evidence="17" type="ORF">AAE02nite_18680</name>
</gene>
<evidence type="ECO:0000313" key="18">
    <source>
        <dbReference type="Proteomes" id="UP000321532"/>
    </source>
</evidence>
<dbReference type="Pfam" id="PF07494">
    <property type="entry name" value="Reg_prop"/>
    <property type="match status" value="2"/>
</dbReference>
<dbReference type="Pfam" id="PF02518">
    <property type="entry name" value="HATPase_c"/>
    <property type="match status" value="1"/>
</dbReference>
<dbReference type="PROSITE" id="PS50110">
    <property type="entry name" value="RESPONSE_REGULATORY"/>
    <property type="match status" value="1"/>
</dbReference>
<dbReference type="InterPro" id="IPR036097">
    <property type="entry name" value="HisK_dim/P_sf"/>
</dbReference>
<evidence type="ECO:0000256" key="12">
    <source>
        <dbReference type="PROSITE-ProRule" id="PRU00169"/>
    </source>
</evidence>
<feature type="modified residue" description="4-aspartylphosphate" evidence="12">
    <location>
        <position position="1162"/>
    </location>
</feature>
<dbReference type="SMART" id="SM00448">
    <property type="entry name" value="REC"/>
    <property type="match status" value="1"/>
</dbReference>
<evidence type="ECO:0000256" key="5">
    <source>
        <dbReference type="ARBA" id="ARBA00022741"/>
    </source>
</evidence>
<dbReference type="GO" id="GO:0005524">
    <property type="term" value="F:ATP binding"/>
    <property type="evidence" value="ECO:0007669"/>
    <property type="project" value="UniProtKB-KW"/>
</dbReference>
<dbReference type="InterPro" id="IPR018062">
    <property type="entry name" value="HTH_AraC-typ_CS"/>
</dbReference>
<comment type="catalytic activity">
    <reaction evidence="1">
        <text>ATP + protein L-histidine = ADP + protein N-phospho-L-histidine.</text>
        <dbReference type="EC" id="2.7.13.3"/>
    </reaction>
</comment>
<dbReference type="InterPro" id="IPR003661">
    <property type="entry name" value="HisK_dim/P_dom"/>
</dbReference>
<dbReference type="InterPro" id="IPR001789">
    <property type="entry name" value="Sig_transdc_resp-reg_receiver"/>
</dbReference>
<reference evidence="17 18" key="1">
    <citation type="submission" date="2019-07" db="EMBL/GenBank/DDBJ databases">
        <title>Whole genome shotgun sequence of Adhaeribacter aerolatus NBRC 106133.</title>
        <authorList>
            <person name="Hosoyama A."/>
            <person name="Uohara A."/>
            <person name="Ohji S."/>
            <person name="Ichikawa N."/>
        </authorList>
    </citation>
    <scope>NUCLEOTIDE SEQUENCE [LARGE SCALE GENOMIC DNA]</scope>
    <source>
        <strain evidence="17 18">NBRC 106133</strain>
    </source>
</reference>
<evidence type="ECO:0000256" key="10">
    <source>
        <dbReference type="ARBA" id="ARBA00023125"/>
    </source>
</evidence>
<dbReference type="Proteomes" id="UP000321532">
    <property type="component" value="Unassembled WGS sequence"/>
</dbReference>
<evidence type="ECO:0000259" key="16">
    <source>
        <dbReference type="PROSITE" id="PS50110"/>
    </source>
</evidence>
<dbReference type="InterPro" id="IPR011047">
    <property type="entry name" value="Quinoprotein_ADH-like_sf"/>
</dbReference>
<dbReference type="PROSITE" id="PS01124">
    <property type="entry name" value="HTH_ARAC_FAMILY_2"/>
    <property type="match status" value="1"/>
</dbReference>
<dbReference type="CDD" id="cd16922">
    <property type="entry name" value="HATPase_EvgS-ArcB-TorS-like"/>
    <property type="match status" value="1"/>
</dbReference>
<dbReference type="Pfam" id="PF12833">
    <property type="entry name" value="HTH_18"/>
    <property type="match status" value="1"/>
</dbReference>
<dbReference type="CDD" id="cd00082">
    <property type="entry name" value="HisKA"/>
    <property type="match status" value="1"/>
</dbReference>
<dbReference type="SUPFAM" id="SSF50998">
    <property type="entry name" value="Quinoprotein alcohol dehydrogenase-like"/>
    <property type="match status" value="1"/>
</dbReference>
<evidence type="ECO:0000256" key="3">
    <source>
        <dbReference type="ARBA" id="ARBA00022553"/>
    </source>
</evidence>
<dbReference type="SUPFAM" id="SSF63829">
    <property type="entry name" value="Calcium-dependent phosphotriesterase"/>
    <property type="match status" value="2"/>
</dbReference>
<keyword evidence="10" id="KW-0238">DNA-binding</keyword>
<feature type="transmembrane region" description="Helical" evidence="13">
    <location>
        <begin position="796"/>
        <end position="820"/>
    </location>
</feature>
<accession>A0A512AWY0</accession>
<dbReference type="SUPFAM" id="SSF46689">
    <property type="entry name" value="Homeodomain-like"/>
    <property type="match status" value="1"/>
</dbReference>
<dbReference type="EMBL" id="BJYS01000013">
    <property type="protein sequence ID" value="GEO04204.1"/>
    <property type="molecule type" value="Genomic_DNA"/>
</dbReference>
<dbReference type="Gene3D" id="1.10.10.60">
    <property type="entry name" value="Homeodomain-like"/>
    <property type="match status" value="1"/>
</dbReference>
<keyword evidence="7" id="KW-0067">ATP-binding</keyword>
<feature type="domain" description="Histidine kinase" evidence="15">
    <location>
        <begin position="854"/>
        <end position="1078"/>
    </location>
</feature>
<protein>
    <recommendedName>
        <fullName evidence="2">histidine kinase</fullName>
        <ecNumber evidence="2">2.7.13.3</ecNumber>
    </recommendedName>
</protein>
<dbReference type="Pfam" id="PF00512">
    <property type="entry name" value="HisKA"/>
    <property type="match status" value="1"/>
</dbReference>
<evidence type="ECO:0000256" key="4">
    <source>
        <dbReference type="ARBA" id="ARBA00022679"/>
    </source>
</evidence>
<evidence type="ECO:0000256" key="1">
    <source>
        <dbReference type="ARBA" id="ARBA00000085"/>
    </source>
</evidence>
<dbReference type="GO" id="GO:0003700">
    <property type="term" value="F:DNA-binding transcription factor activity"/>
    <property type="evidence" value="ECO:0007669"/>
    <property type="project" value="InterPro"/>
</dbReference>
<evidence type="ECO:0000256" key="6">
    <source>
        <dbReference type="ARBA" id="ARBA00022777"/>
    </source>
</evidence>
<evidence type="ECO:0000256" key="2">
    <source>
        <dbReference type="ARBA" id="ARBA00012438"/>
    </source>
</evidence>
<dbReference type="Pfam" id="PF00072">
    <property type="entry name" value="Response_reg"/>
    <property type="match status" value="1"/>
</dbReference>
<dbReference type="InterPro" id="IPR003594">
    <property type="entry name" value="HATPase_dom"/>
</dbReference>
<dbReference type="Pfam" id="PF07495">
    <property type="entry name" value="Y_Y_Y"/>
    <property type="match status" value="1"/>
</dbReference>
<feature type="domain" description="HTH araC/xylS-type" evidence="14">
    <location>
        <begin position="1266"/>
        <end position="1362"/>
    </location>
</feature>
<dbReference type="InterPro" id="IPR005467">
    <property type="entry name" value="His_kinase_dom"/>
</dbReference>
<feature type="domain" description="Response regulatory" evidence="16">
    <location>
        <begin position="1114"/>
        <end position="1229"/>
    </location>
</feature>
<comment type="caution">
    <text evidence="17">The sequence shown here is derived from an EMBL/GenBank/DDBJ whole genome shotgun (WGS) entry which is preliminary data.</text>
</comment>
<proteinExistence type="predicted"/>
<dbReference type="EC" id="2.7.13.3" evidence="2"/>
<keyword evidence="5" id="KW-0547">Nucleotide-binding</keyword>
<dbReference type="PROSITE" id="PS50109">
    <property type="entry name" value="HIS_KIN"/>
    <property type="match status" value="1"/>
</dbReference>
<dbReference type="GO" id="GO:0043565">
    <property type="term" value="F:sequence-specific DNA binding"/>
    <property type="evidence" value="ECO:0007669"/>
    <property type="project" value="InterPro"/>
</dbReference>
<dbReference type="InterPro" id="IPR004358">
    <property type="entry name" value="Sig_transdc_His_kin-like_C"/>
</dbReference>
<evidence type="ECO:0000256" key="8">
    <source>
        <dbReference type="ARBA" id="ARBA00023012"/>
    </source>
</evidence>
<keyword evidence="13" id="KW-1133">Transmembrane helix</keyword>
<dbReference type="Gene3D" id="3.30.565.10">
    <property type="entry name" value="Histidine kinase-like ATPase, C-terminal domain"/>
    <property type="match status" value="1"/>
</dbReference>
<dbReference type="SUPFAM" id="SSF52172">
    <property type="entry name" value="CheY-like"/>
    <property type="match status" value="1"/>
</dbReference>
<name>A0A512AWY0_9BACT</name>
<dbReference type="FunFam" id="3.30.565.10:FF:000037">
    <property type="entry name" value="Hybrid sensor histidine kinase/response regulator"/>
    <property type="match status" value="1"/>
</dbReference>
<keyword evidence="6 17" id="KW-0418">Kinase</keyword>
<dbReference type="Gene3D" id="1.10.287.130">
    <property type="match status" value="1"/>
</dbReference>
<dbReference type="PRINTS" id="PR00344">
    <property type="entry name" value="BCTRLSENSOR"/>
</dbReference>
<dbReference type="InterPro" id="IPR011006">
    <property type="entry name" value="CheY-like_superfamily"/>
</dbReference>
<dbReference type="PANTHER" id="PTHR43547">
    <property type="entry name" value="TWO-COMPONENT HISTIDINE KINASE"/>
    <property type="match status" value="1"/>
</dbReference>
<keyword evidence="18" id="KW-1185">Reference proteome</keyword>
<dbReference type="InterPro" id="IPR018060">
    <property type="entry name" value="HTH_AraC"/>
</dbReference>
<keyword evidence="4" id="KW-0808">Transferase</keyword>
<dbReference type="SMART" id="SM00387">
    <property type="entry name" value="HATPase_c"/>
    <property type="match status" value="1"/>
</dbReference>
<sequence length="1362" mass="153709">MHHSLNFVLSLKWLPMLILVSCTLNISGKAQEAAISKTQILKIAHLDGLKVKCILKDTYGFMWFGSETGLYRYDGYHAELINTSSVGIRLTADLVLALYEDHQGNLWIGTGNGLQRLSADRKSIKSYLVTAGAVTEAKKAIYAITQTHDGAIWCSSDDGYLYRSTDRESFSRIPNSFAADYTGLQRIVLQISEDDKQQLWVADKQHGFRELNPQGQLLHDFSLPANRLCLASFTNKAIRFYADQRKIYVYRPALNKFILLVNEEQLSLLKDPIKHFYQDKKGFLWLVTQSELFRFDLKSKQIENFTGQFMQSGAGYFQIECLYEDANEQLWLGSYFGVYKLNNRESIFKTISLPKGIGAYPYFSTRGLLQSADGDLLIGSYSGFFKYNLALNKFKEYKVKRDNTWVNPLARALVRGNDGTIWMATEAFGLGHFNLNSHTLTAYLDKPKASVKDKTPIISTHNFSLLKDDEGLLWLGGYNNLYTLNPQNGQAQLFNWGKEKKSFPLLQILAIHQGRDKSIWLGTDYGLYRINKKQGLILHYSSATPGASKPGLTHNFINCIYEDKKGWLWLGTKGGGINVFNPENGRVEEHYTEKDGLADNKVCAILPGAENQLWISTFNGLSRLNLQHKLFRNFYTRDGLRTNEFNQGSALAGTDGNLYFGSMDGIIYFNPNKLMLPTQVSQVRLTKLVQHNGLKNKIEETTLDINSLKTINLHYQDKFFSVYFALKNYFGPHNNQLQFAYRLAGLSDEWQNIGAVNYLQLAGLPAGKYTLSIKAKSSNGTWGKELHIPVLVGQAFYLSTAAYLFYTLVALVIIGAIFYVQLSRIRLQNKFALEHLQNEKLQELNQLKTQFFTNITHEFRTPLTLIMGPLEQLRAQPALASPEIIRQQHKIIYRNAQRLLRLITQLLDSAKLEAGSMNLNESQGNVVEFVGNIVETFRLQAQKKFIRLDFHAEGKPAEHLFDAEKLENIIYNLLSNALKFTPAGGTVQIDLTWTRVVRAEDLLQLQVTDTGIGIPAAQLPLIFDRFQQVNDPRTQFLAGSGLGLSLVKELTQLLGGQVEAESQVEKGTIFRVTLPMRKADNVVPGKLVAALPVIMPEEEILSPPLPLVAEDAPLILVVEDHDELRAFVSQGLTLEYRVIMAADGAEGWRLTQQELPDLIIADVTMPQMDGFTLSQLIKGTPLTTHIPVILLTARTSAGNRVQGLTAGANDYLTKPFNLQELQLRVANWLSYQQTSRQYWFRQFSQPDSGEPPLNLPVEPAEDPFLQELYRILNRELANADFAVEQMADNMNVSTRTLHRKLAALTDMNANTLIRTYRLNKAAMLLREGHSVSEVAELTGFEGLSYFSKCFKEQFSVSPSQYA</sequence>
<dbReference type="Gene3D" id="3.40.50.2300">
    <property type="match status" value="1"/>
</dbReference>
<keyword evidence="3 12" id="KW-0597">Phosphoprotein</keyword>
<dbReference type="InterPro" id="IPR011110">
    <property type="entry name" value="Reg_prop"/>
</dbReference>
<keyword evidence="9" id="KW-0805">Transcription regulation</keyword>
<evidence type="ECO:0000259" key="14">
    <source>
        <dbReference type="PROSITE" id="PS01124"/>
    </source>
</evidence>
<dbReference type="SUPFAM" id="SSF47384">
    <property type="entry name" value="Homodimeric domain of signal transducing histidine kinase"/>
    <property type="match status" value="1"/>
</dbReference>
<dbReference type="SUPFAM" id="SSF55874">
    <property type="entry name" value="ATPase domain of HSP90 chaperone/DNA topoisomerase II/histidine kinase"/>
    <property type="match status" value="1"/>
</dbReference>
<evidence type="ECO:0000259" key="15">
    <source>
        <dbReference type="PROSITE" id="PS50109"/>
    </source>
</evidence>
<keyword evidence="13" id="KW-0812">Transmembrane</keyword>
<dbReference type="InterPro" id="IPR009057">
    <property type="entry name" value="Homeodomain-like_sf"/>
</dbReference>
<dbReference type="InterPro" id="IPR036890">
    <property type="entry name" value="HATPase_C_sf"/>
</dbReference>
<dbReference type="FunFam" id="1.10.287.130:FF:000045">
    <property type="entry name" value="Two-component system sensor histidine kinase/response regulator"/>
    <property type="match status" value="1"/>
</dbReference>
<organism evidence="17 18">
    <name type="scientific">Adhaeribacter aerolatus</name>
    <dbReference type="NCBI Taxonomy" id="670289"/>
    <lineage>
        <taxon>Bacteria</taxon>
        <taxon>Pseudomonadati</taxon>
        <taxon>Bacteroidota</taxon>
        <taxon>Cytophagia</taxon>
        <taxon>Cytophagales</taxon>
        <taxon>Hymenobacteraceae</taxon>
        <taxon>Adhaeribacter</taxon>
    </lineage>
</organism>
<dbReference type="InterPro" id="IPR015943">
    <property type="entry name" value="WD40/YVTN_repeat-like_dom_sf"/>
</dbReference>
<dbReference type="OrthoDB" id="9797097at2"/>
<dbReference type="Gene3D" id="2.130.10.10">
    <property type="entry name" value="YVTN repeat-like/Quinoprotein amine dehydrogenase"/>
    <property type="match status" value="3"/>
</dbReference>
<dbReference type="SMART" id="SM00342">
    <property type="entry name" value="HTH_ARAC"/>
    <property type="match status" value="1"/>
</dbReference>
<keyword evidence="8" id="KW-0902">Two-component regulatory system</keyword>
<evidence type="ECO:0000313" key="17">
    <source>
        <dbReference type="EMBL" id="GEO04204.1"/>
    </source>
</evidence>
<dbReference type="InterPro" id="IPR011123">
    <property type="entry name" value="Y_Y_Y"/>
</dbReference>
<dbReference type="GO" id="GO:0000155">
    <property type="term" value="F:phosphorelay sensor kinase activity"/>
    <property type="evidence" value="ECO:0007669"/>
    <property type="project" value="InterPro"/>
</dbReference>
<keyword evidence="11" id="KW-0804">Transcription</keyword>
<dbReference type="InterPro" id="IPR013783">
    <property type="entry name" value="Ig-like_fold"/>
</dbReference>
<dbReference type="SMART" id="SM00388">
    <property type="entry name" value="HisKA"/>
    <property type="match status" value="1"/>
</dbReference>
<evidence type="ECO:0000256" key="7">
    <source>
        <dbReference type="ARBA" id="ARBA00022840"/>
    </source>
</evidence>
<dbReference type="PROSITE" id="PS00041">
    <property type="entry name" value="HTH_ARAC_FAMILY_1"/>
    <property type="match status" value="1"/>
</dbReference>
<evidence type="ECO:0000256" key="13">
    <source>
        <dbReference type="SAM" id="Phobius"/>
    </source>
</evidence>
<keyword evidence="13" id="KW-0472">Membrane</keyword>
<dbReference type="CDD" id="cd17574">
    <property type="entry name" value="REC_OmpR"/>
    <property type="match status" value="1"/>
</dbReference>